<gene>
    <name evidence="1" type="ORF">FKW44_000157</name>
</gene>
<evidence type="ECO:0000313" key="2">
    <source>
        <dbReference type="Proteomes" id="UP000595437"/>
    </source>
</evidence>
<protein>
    <submittedName>
        <fullName evidence="1">Uncharacterized protein</fullName>
    </submittedName>
</protein>
<reference evidence="2" key="1">
    <citation type="submission" date="2021-01" db="EMBL/GenBank/DDBJ databases">
        <title>Caligus Genome Assembly.</title>
        <authorList>
            <person name="Gallardo-Escarate C."/>
        </authorList>
    </citation>
    <scope>NUCLEOTIDE SEQUENCE [LARGE SCALE GENOMIC DNA]</scope>
</reference>
<dbReference type="Proteomes" id="UP000595437">
    <property type="component" value="Chromosome 1"/>
</dbReference>
<organism evidence="1 2">
    <name type="scientific">Caligus rogercresseyi</name>
    <name type="common">Sea louse</name>
    <dbReference type="NCBI Taxonomy" id="217165"/>
    <lineage>
        <taxon>Eukaryota</taxon>
        <taxon>Metazoa</taxon>
        <taxon>Ecdysozoa</taxon>
        <taxon>Arthropoda</taxon>
        <taxon>Crustacea</taxon>
        <taxon>Multicrustacea</taxon>
        <taxon>Hexanauplia</taxon>
        <taxon>Copepoda</taxon>
        <taxon>Siphonostomatoida</taxon>
        <taxon>Caligidae</taxon>
        <taxon>Caligus</taxon>
    </lineage>
</organism>
<name>A0A7T8KGX2_CALRO</name>
<evidence type="ECO:0000313" key="1">
    <source>
        <dbReference type="EMBL" id="QQP55723.1"/>
    </source>
</evidence>
<accession>A0A7T8KGX2</accession>
<dbReference type="AlphaFoldDB" id="A0A7T8KGX2"/>
<keyword evidence="2" id="KW-1185">Reference proteome</keyword>
<dbReference type="EMBL" id="CP045890">
    <property type="protein sequence ID" value="QQP55723.1"/>
    <property type="molecule type" value="Genomic_DNA"/>
</dbReference>
<proteinExistence type="predicted"/>
<sequence>MNLESFQDTSNWKDLMMVMALKLPWLHMGHNITIRASSSTTTPNYREHQGAFRFE</sequence>